<keyword evidence="1" id="KW-0249">Electron transport</keyword>
<dbReference type="SUPFAM" id="SSF52467">
    <property type="entry name" value="DHS-like NAD/FAD-binding domain"/>
    <property type="match status" value="1"/>
</dbReference>
<accession>A0A0E9WHE3</accession>
<reference evidence="3" key="2">
    <citation type="journal article" date="2015" name="Fish Shellfish Immunol.">
        <title>Early steps in the European eel (Anguilla anguilla)-Vibrio vulnificus interaction in the gills: Role of the RtxA13 toxin.</title>
        <authorList>
            <person name="Callol A."/>
            <person name="Pajuelo D."/>
            <person name="Ebbesson L."/>
            <person name="Teles M."/>
            <person name="MacKenzie S."/>
            <person name="Amaro C."/>
        </authorList>
    </citation>
    <scope>NUCLEOTIDE SEQUENCE</scope>
</reference>
<dbReference type="PROSITE" id="PS00696">
    <property type="entry name" value="ETF_ALPHA"/>
    <property type="match status" value="1"/>
</dbReference>
<dbReference type="InterPro" id="IPR001308">
    <property type="entry name" value="ETF_a/FixB"/>
</dbReference>
<evidence type="ECO:0000313" key="3">
    <source>
        <dbReference type="EMBL" id="JAH88893.1"/>
    </source>
</evidence>
<dbReference type="FunFam" id="3.40.50.1220:FF:000068">
    <property type="entry name" value="Electron transfer flavoprotein subunit alpha"/>
    <property type="match status" value="1"/>
</dbReference>
<feature type="domain" description="Electron transfer flavoprotein alpha subunit C-terminal" evidence="2">
    <location>
        <begin position="2"/>
        <end position="31"/>
    </location>
</feature>
<dbReference type="AlphaFoldDB" id="A0A0E9WHE3"/>
<dbReference type="PANTHER" id="PTHR43153">
    <property type="entry name" value="ELECTRON TRANSFER FLAVOPROTEIN ALPHA"/>
    <property type="match status" value="1"/>
</dbReference>
<evidence type="ECO:0000259" key="2">
    <source>
        <dbReference type="Pfam" id="PF00766"/>
    </source>
</evidence>
<sequence>MQVGQTGKIVAPELYIAIGISGAIQHLAGMKDSKTIVAINKDPEAPIFQVADYGLVADLFKVVPEMTEALKK</sequence>
<name>A0A0E9WHE3_ANGAN</name>
<dbReference type="Gene3D" id="3.40.50.1220">
    <property type="entry name" value="TPP-binding domain"/>
    <property type="match status" value="1"/>
</dbReference>
<dbReference type="EMBL" id="GBXM01019684">
    <property type="protein sequence ID" value="JAH88893.1"/>
    <property type="molecule type" value="Transcribed_RNA"/>
</dbReference>
<evidence type="ECO:0000256" key="1">
    <source>
        <dbReference type="ARBA" id="ARBA00022982"/>
    </source>
</evidence>
<keyword evidence="1" id="KW-0813">Transport</keyword>
<dbReference type="GO" id="GO:0005739">
    <property type="term" value="C:mitochondrion"/>
    <property type="evidence" value="ECO:0007669"/>
    <property type="project" value="TreeGrafter"/>
</dbReference>
<dbReference type="PANTHER" id="PTHR43153:SF1">
    <property type="entry name" value="ELECTRON TRANSFER FLAVOPROTEIN SUBUNIT ALPHA, MITOCHONDRIAL"/>
    <property type="match status" value="1"/>
</dbReference>
<reference evidence="3" key="1">
    <citation type="submission" date="2014-11" db="EMBL/GenBank/DDBJ databases">
        <authorList>
            <person name="Amaro Gonzalez C."/>
        </authorList>
    </citation>
    <scope>NUCLEOTIDE SEQUENCE</scope>
</reference>
<dbReference type="GO" id="GO:0033539">
    <property type="term" value="P:fatty acid beta-oxidation using acyl-CoA dehydrogenase"/>
    <property type="evidence" value="ECO:0007669"/>
    <property type="project" value="TreeGrafter"/>
</dbReference>
<dbReference type="GO" id="GO:0009055">
    <property type="term" value="F:electron transfer activity"/>
    <property type="evidence" value="ECO:0007669"/>
    <property type="project" value="InterPro"/>
</dbReference>
<dbReference type="GO" id="GO:0050660">
    <property type="term" value="F:flavin adenine dinucleotide binding"/>
    <property type="evidence" value="ECO:0007669"/>
    <property type="project" value="InterPro"/>
</dbReference>
<dbReference type="InterPro" id="IPR018206">
    <property type="entry name" value="ETF_asu_C_CS"/>
</dbReference>
<protein>
    <recommendedName>
        <fullName evidence="2">Electron transfer flavoprotein alpha subunit C-terminal domain-containing protein</fullName>
    </recommendedName>
</protein>
<proteinExistence type="predicted"/>
<dbReference type="Pfam" id="PF00766">
    <property type="entry name" value="ETF_alpha"/>
    <property type="match status" value="1"/>
</dbReference>
<organism evidence="3">
    <name type="scientific">Anguilla anguilla</name>
    <name type="common">European freshwater eel</name>
    <name type="synonym">Muraena anguilla</name>
    <dbReference type="NCBI Taxonomy" id="7936"/>
    <lineage>
        <taxon>Eukaryota</taxon>
        <taxon>Metazoa</taxon>
        <taxon>Chordata</taxon>
        <taxon>Craniata</taxon>
        <taxon>Vertebrata</taxon>
        <taxon>Euteleostomi</taxon>
        <taxon>Actinopterygii</taxon>
        <taxon>Neopterygii</taxon>
        <taxon>Teleostei</taxon>
        <taxon>Anguilliformes</taxon>
        <taxon>Anguillidae</taxon>
        <taxon>Anguilla</taxon>
    </lineage>
</organism>
<dbReference type="InterPro" id="IPR014731">
    <property type="entry name" value="ETF_asu_C"/>
</dbReference>
<dbReference type="InterPro" id="IPR029035">
    <property type="entry name" value="DHS-like_NAD/FAD-binding_dom"/>
</dbReference>